<evidence type="ECO:0000256" key="2">
    <source>
        <dbReference type="ARBA" id="ARBA00023125"/>
    </source>
</evidence>
<dbReference type="InterPro" id="IPR018060">
    <property type="entry name" value="HTH_AraC"/>
</dbReference>
<dbReference type="Pfam" id="PF12833">
    <property type="entry name" value="HTH_18"/>
    <property type="match status" value="1"/>
</dbReference>
<keyword evidence="1" id="KW-0805">Transcription regulation</keyword>
<dbReference type="InterPro" id="IPR009057">
    <property type="entry name" value="Homeodomain-like_sf"/>
</dbReference>
<keyword evidence="3" id="KW-0804">Transcription</keyword>
<sequence>MKFNIIYQANQITMAILKEQLERFEIQYRFSENGEVDLLGEVPEQRYKELESCLEKYSIEILHDQKSQLVQRIKNILQEVAYGESQQIFTLSGYLAKQLGLSYGYISYIFTAQTYTSIENYMIMLKVERAKNLLLEGAQSIKEISYMLNYSSVGHFSRQFKKTTGLTISMFKKIVDNRRNRVATNN</sequence>
<dbReference type="GO" id="GO:0003700">
    <property type="term" value="F:DNA-binding transcription factor activity"/>
    <property type="evidence" value="ECO:0007669"/>
    <property type="project" value="InterPro"/>
</dbReference>
<dbReference type="OrthoDB" id="952277at2"/>
<dbReference type="PANTHER" id="PTHR43280">
    <property type="entry name" value="ARAC-FAMILY TRANSCRIPTIONAL REGULATOR"/>
    <property type="match status" value="1"/>
</dbReference>
<evidence type="ECO:0000256" key="3">
    <source>
        <dbReference type="ARBA" id="ARBA00023163"/>
    </source>
</evidence>
<evidence type="ECO:0000259" key="4">
    <source>
        <dbReference type="PROSITE" id="PS01124"/>
    </source>
</evidence>
<keyword evidence="6" id="KW-1185">Reference proteome</keyword>
<evidence type="ECO:0000313" key="5">
    <source>
        <dbReference type="EMBL" id="SDJ19815.1"/>
    </source>
</evidence>
<dbReference type="AlphaFoldDB" id="A0A1G8RTM6"/>
<protein>
    <submittedName>
        <fullName evidence="5">Helix-turn-helix domain-containing protein</fullName>
    </submittedName>
</protein>
<feature type="domain" description="HTH araC/xylS-type" evidence="4">
    <location>
        <begin position="95"/>
        <end position="174"/>
    </location>
</feature>
<evidence type="ECO:0000256" key="1">
    <source>
        <dbReference type="ARBA" id="ARBA00023015"/>
    </source>
</evidence>
<gene>
    <name evidence="5" type="ORF">SAMN04487935_0257</name>
</gene>
<dbReference type="PANTHER" id="PTHR43280:SF2">
    <property type="entry name" value="HTH-TYPE TRANSCRIPTIONAL REGULATOR EXSA"/>
    <property type="match status" value="1"/>
</dbReference>
<accession>A0A1G8RTM6</accession>
<dbReference type="Gene3D" id="1.10.10.60">
    <property type="entry name" value="Homeodomain-like"/>
    <property type="match status" value="1"/>
</dbReference>
<name>A0A1G8RTM6_9FLAO</name>
<dbReference type="PROSITE" id="PS01124">
    <property type="entry name" value="HTH_ARAC_FAMILY_2"/>
    <property type="match status" value="1"/>
</dbReference>
<dbReference type="GO" id="GO:0043565">
    <property type="term" value="F:sequence-specific DNA binding"/>
    <property type="evidence" value="ECO:0007669"/>
    <property type="project" value="InterPro"/>
</dbReference>
<dbReference type="SMART" id="SM00342">
    <property type="entry name" value="HTH_ARAC"/>
    <property type="match status" value="1"/>
</dbReference>
<dbReference type="SUPFAM" id="SSF46689">
    <property type="entry name" value="Homeodomain-like"/>
    <property type="match status" value="1"/>
</dbReference>
<evidence type="ECO:0000313" key="6">
    <source>
        <dbReference type="Proteomes" id="UP000199580"/>
    </source>
</evidence>
<organism evidence="5 6">
    <name type="scientific">Flavobacterium noncentrifugens</name>
    <dbReference type="NCBI Taxonomy" id="1128970"/>
    <lineage>
        <taxon>Bacteria</taxon>
        <taxon>Pseudomonadati</taxon>
        <taxon>Bacteroidota</taxon>
        <taxon>Flavobacteriia</taxon>
        <taxon>Flavobacteriales</taxon>
        <taxon>Flavobacteriaceae</taxon>
        <taxon>Flavobacterium</taxon>
    </lineage>
</organism>
<dbReference type="EMBL" id="FNEZ01000001">
    <property type="protein sequence ID" value="SDJ19815.1"/>
    <property type="molecule type" value="Genomic_DNA"/>
</dbReference>
<keyword evidence="2" id="KW-0238">DNA-binding</keyword>
<proteinExistence type="predicted"/>
<reference evidence="5 6" key="1">
    <citation type="submission" date="2016-10" db="EMBL/GenBank/DDBJ databases">
        <authorList>
            <person name="de Groot N.N."/>
        </authorList>
    </citation>
    <scope>NUCLEOTIDE SEQUENCE [LARGE SCALE GENOMIC DNA]</scope>
    <source>
        <strain evidence="5 6">CGMCC 1.10076</strain>
    </source>
</reference>
<dbReference type="Proteomes" id="UP000199580">
    <property type="component" value="Unassembled WGS sequence"/>
</dbReference>
<dbReference type="STRING" id="1128970.SAMN04487935_0257"/>